<keyword evidence="4" id="KW-1185">Reference proteome</keyword>
<dbReference type="STRING" id="86166.TAGGR_1687"/>
<evidence type="ECO:0000256" key="1">
    <source>
        <dbReference type="ARBA" id="ARBA00023239"/>
    </source>
</evidence>
<sequence length="96" mass="10602">MRKVALLINQVDNVVTALTDLSAGDEVSINVSGKDVKIKLLSNIRFGHKFAIADIKKGENVIKYGEVIGRAITDIKKGEHVHVHNIESLRGRGDWQ</sequence>
<evidence type="ECO:0000259" key="2">
    <source>
        <dbReference type="SMART" id="SM00858"/>
    </source>
</evidence>
<dbReference type="InterPro" id="IPR052172">
    <property type="entry name" value="UxaA_altronate/galactarate_dh"/>
</dbReference>
<name>A0A0U9HN66_9BACT</name>
<dbReference type="PANTHER" id="PTHR30536">
    <property type="entry name" value="ALTRONATE/GALACTARATE DEHYDRATASE"/>
    <property type="match status" value="1"/>
</dbReference>
<dbReference type="InterPro" id="IPR044144">
    <property type="entry name" value="SAF_UxaA/GarD"/>
</dbReference>
<dbReference type="Proteomes" id="UP000054976">
    <property type="component" value="Unassembled WGS sequence"/>
</dbReference>
<evidence type="ECO:0000313" key="4">
    <source>
        <dbReference type="Proteomes" id="UP000054976"/>
    </source>
</evidence>
<organism evidence="3 4">
    <name type="scientific">Thermodesulfovibrio aggregans</name>
    <dbReference type="NCBI Taxonomy" id="86166"/>
    <lineage>
        <taxon>Bacteria</taxon>
        <taxon>Pseudomonadati</taxon>
        <taxon>Nitrospirota</taxon>
        <taxon>Thermodesulfovibrionia</taxon>
        <taxon>Thermodesulfovibrionales</taxon>
        <taxon>Thermodesulfovibrionaceae</taxon>
        <taxon>Thermodesulfovibrio</taxon>
    </lineage>
</organism>
<protein>
    <submittedName>
        <fullName evidence="3">Altronate dehydratase small subunit</fullName>
    </submittedName>
</protein>
<dbReference type="RefSeq" id="WP_059175947.1">
    <property type="nucleotide sequence ID" value="NZ_BCNO01000001.1"/>
</dbReference>
<dbReference type="InterPro" id="IPR013974">
    <property type="entry name" value="SAF"/>
</dbReference>
<dbReference type="EMBL" id="BCNO01000001">
    <property type="protein sequence ID" value="GAQ94503.1"/>
    <property type="molecule type" value="Genomic_DNA"/>
</dbReference>
<dbReference type="Gene3D" id="2.30.130.110">
    <property type="match status" value="1"/>
</dbReference>
<dbReference type="GO" id="GO:0016829">
    <property type="term" value="F:lyase activity"/>
    <property type="evidence" value="ECO:0007669"/>
    <property type="project" value="UniProtKB-KW"/>
</dbReference>
<accession>A0A0U9HN66</accession>
<dbReference type="GO" id="GO:0019698">
    <property type="term" value="P:D-galacturonate catabolic process"/>
    <property type="evidence" value="ECO:0007669"/>
    <property type="project" value="TreeGrafter"/>
</dbReference>
<dbReference type="FunFam" id="2.30.130.110:FF:000003">
    <property type="entry name" value="D-galactarate dehydratase"/>
    <property type="match status" value="1"/>
</dbReference>
<dbReference type="Pfam" id="PF08666">
    <property type="entry name" value="SAF"/>
    <property type="match status" value="1"/>
</dbReference>
<comment type="caution">
    <text evidence="3">The sequence shown here is derived from an EMBL/GenBank/DDBJ whole genome shotgun (WGS) entry which is preliminary data.</text>
</comment>
<proteinExistence type="predicted"/>
<feature type="domain" description="SAF" evidence="2">
    <location>
        <begin position="12"/>
        <end position="87"/>
    </location>
</feature>
<dbReference type="SMART" id="SM00858">
    <property type="entry name" value="SAF"/>
    <property type="match status" value="1"/>
</dbReference>
<dbReference type="AlphaFoldDB" id="A0A0U9HN66"/>
<evidence type="ECO:0000313" key="3">
    <source>
        <dbReference type="EMBL" id="GAQ94503.1"/>
    </source>
</evidence>
<reference evidence="4" key="1">
    <citation type="submission" date="2016-01" db="EMBL/GenBank/DDBJ databases">
        <title>Draft genome sequence of Thermodesulfovibrio aggregans strain TGE-P1.</title>
        <authorList>
            <person name="Sekiguchi Y."/>
            <person name="Ohashi A."/>
            <person name="Matsuura N."/>
            <person name="Tourlousse M.D."/>
        </authorList>
    </citation>
    <scope>NUCLEOTIDE SEQUENCE [LARGE SCALE GENOMIC DNA]</scope>
    <source>
        <strain evidence="4">TGE-P1</strain>
    </source>
</reference>
<dbReference type="CDD" id="cd11613">
    <property type="entry name" value="SAF_AH_GD"/>
    <property type="match status" value="1"/>
</dbReference>
<keyword evidence="1" id="KW-0456">Lyase</keyword>
<dbReference type="OrthoDB" id="9804574at2"/>
<dbReference type="PANTHER" id="PTHR30536:SF5">
    <property type="entry name" value="ALTRONATE DEHYDRATASE"/>
    <property type="match status" value="1"/>
</dbReference>
<gene>
    <name evidence="3" type="ORF">TAGGR_1687</name>
</gene>